<comment type="caution">
    <text evidence="3">The sequence shown here is derived from an EMBL/GenBank/DDBJ whole genome shotgun (WGS) entry which is preliminary data.</text>
</comment>
<keyword evidence="4" id="KW-1185">Reference proteome</keyword>
<dbReference type="RefSeq" id="WP_120007705.1">
    <property type="nucleotide sequence ID" value="NZ_JALBUU010000004.1"/>
</dbReference>
<dbReference type="EMBL" id="JALBUU010000004">
    <property type="protein sequence ID" value="MCI0753995.1"/>
    <property type="molecule type" value="Genomic_DNA"/>
</dbReference>
<name>A0ABS9W3Z9_9PROT</name>
<gene>
    <name evidence="3" type="ORF">MON41_09525</name>
</gene>
<dbReference type="Pfam" id="PF09335">
    <property type="entry name" value="VTT_dom"/>
    <property type="match status" value="1"/>
</dbReference>
<reference evidence="3 4" key="1">
    <citation type="submission" date="2022-03" db="EMBL/GenBank/DDBJ databases">
        <title>Complete genome analysis of Roseomonas KG 17.1 : a prolific producer of plant growth promoters.</title>
        <authorList>
            <person name="Saadouli I."/>
            <person name="Najjari A."/>
            <person name="Mosbah A."/>
            <person name="Ouzari H.I."/>
        </authorList>
    </citation>
    <scope>NUCLEOTIDE SEQUENCE [LARGE SCALE GENOMIC DNA]</scope>
    <source>
        <strain evidence="3 4">KG17-1</strain>
    </source>
</reference>
<evidence type="ECO:0000313" key="3">
    <source>
        <dbReference type="EMBL" id="MCI0753995.1"/>
    </source>
</evidence>
<keyword evidence="1" id="KW-1133">Transmembrane helix</keyword>
<feature type="domain" description="VTT" evidence="2">
    <location>
        <begin position="26"/>
        <end position="135"/>
    </location>
</feature>
<dbReference type="Proteomes" id="UP001201985">
    <property type="component" value="Unassembled WGS sequence"/>
</dbReference>
<proteinExistence type="predicted"/>
<evidence type="ECO:0000313" key="4">
    <source>
        <dbReference type="Proteomes" id="UP001201985"/>
    </source>
</evidence>
<accession>A0ABS9W3Z9</accession>
<sequence length="143" mass="15306">MILLLGLFASAFLSATLLPGSSEAALVALLAGTSLPPWLLVLTATAGNVSGSAVNYGIGRGIERFRGGRWFPLDDRRYTRAAGWYRRFGRWSLLFSWVPVVGDPLTVVAGALREDVRIFLLLVTLGKAARYAAVAGLARAWAG</sequence>
<evidence type="ECO:0000256" key="1">
    <source>
        <dbReference type="SAM" id="Phobius"/>
    </source>
</evidence>
<feature type="transmembrane region" description="Helical" evidence="1">
    <location>
        <begin position="40"/>
        <end position="59"/>
    </location>
</feature>
<organism evidence="3 4">
    <name type="scientific">Teichococcus vastitatis</name>
    <dbReference type="NCBI Taxonomy" id="2307076"/>
    <lineage>
        <taxon>Bacteria</taxon>
        <taxon>Pseudomonadati</taxon>
        <taxon>Pseudomonadota</taxon>
        <taxon>Alphaproteobacteria</taxon>
        <taxon>Acetobacterales</taxon>
        <taxon>Roseomonadaceae</taxon>
        <taxon>Roseomonas</taxon>
    </lineage>
</organism>
<protein>
    <submittedName>
        <fullName evidence="3">DedA family protein</fullName>
    </submittedName>
</protein>
<evidence type="ECO:0000259" key="2">
    <source>
        <dbReference type="Pfam" id="PF09335"/>
    </source>
</evidence>
<dbReference type="InterPro" id="IPR051311">
    <property type="entry name" value="DedA_domain"/>
</dbReference>
<keyword evidence="1" id="KW-0472">Membrane</keyword>
<dbReference type="PANTHER" id="PTHR42709">
    <property type="entry name" value="ALKALINE PHOSPHATASE LIKE PROTEIN"/>
    <property type="match status" value="1"/>
</dbReference>
<keyword evidence="1" id="KW-0812">Transmembrane</keyword>
<dbReference type="PANTHER" id="PTHR42709:SF4">
    <property type="entry name" value="INNER MEMBRANE PROTEIN YQAA"/>
    <property type="match status" value="1"/>
</dbReference>
<dbReference type="InterPro" id="IPR032816">
    <property type="entry name" value="VTT_dom"/>
</dbReference>